<keyword evidence="12" id="KW-1185">Reference proteome</keyword>
<comment type="pathway">
    <text evidence="8">Amino-acid biosynthesis; L-threonine biosynthesis; L-threonine from L-aspartate: step 4/5.</text>
</comment>
<dbReference type="InterPro" id="IPR011009">
    <property type="entry name" value="Kinase-like_dom_sf"/>
</dbReference>
<evidence type="ECO:0000313" key="11">
    <source>
        <dbReference type="EMBL" id="OXL15604.1"/>
    </source>
</evidence>
<evidence type="ECO:0000256" key="9">
    <source>
        <dbReference type="NCBIfam" id="TIGR00938"/>
    </source>
</evidence>
<keyword evidence="1 8" id="KW-0028">Amino-acid biosynthesis</keyword>
<dbReference type="InterPro" id="IPR002575">
    <property type="entry name" value="Aminoglycoside_PTrfase"/>
</dbReference>
<keyword evidence="6 8" id="KW-0067">ATP-binding</keyword>
<dbReference type="EC" id="2.7.1.39" evidence="8 9"/>
<proteinExistence type="inferred from homology"/>
<dbReference type="Pfam" id="PF01636">
    <property type="entry name" value="APH"/>
    <property type="match status" value="1"/>
</dbReference>
<comment type="similarity">
    <text evidence="7 8">Belongs to the pseudomonas-type ThrB family.</text>
</comment>
<evidence type="ECO:0000256" key="7">
    <source>
        <dbReference type="ARBA" id="ARBA00038240"/>
    </source>
</evidence>
<dbReference type="Gene3D" id="3.30.200.20">
    <property type="entry name" value="Phosphorylase Kinase, domain 1"/>
    <property type="match status" value="1"/>
</dbReference>
<keyword evidence="3 8" id="KW-0791">Threonine biosynthesis</keyword>
<evidence type="ECO:0000256" key="1">
    <source>
        <dbReference type="ARBA" id="ARBA00022605"/>
    </source>
</evidence>
<protein>
    <recommendedName>
        <fullName evidence="8 9">Homoserine kinase</fullName>
        <shortName evidence="8">HK</shortName>
        <shortName evidence="8">HSK</shortName>
        <ecNumber evidence="8 9">2.7.1.39</ecNumber>
    </recommendedName>
</protein>
<dbReference type="HAMAP" id="MF_00301">
    <property type="entry name" value="Homoser_kinase_2"/>
    <property type="match status" value="1"/>
</dbReference>
<sequence length="335" mass="37992">MAVFTSVTLDEVNAWLEKNYRVGTASELKGISSGIENSNFFLTTQMGGTQREFVLTLFERLSKEQLPYYLELMEHLSKKGIKVPAPLRNNAHQIVGDLNGKPATIVTKLSGKSFLNPSVRHCELVGDALAKMHLAGLDFQLSQANLRSIDWWKSTVPLVIPHLNSAQDQLIQSELVAQINFFNSAEYQSLPSGPSHCDLFRDNVLFDNVSGQDELGGFFDFYFAGNDKWLFDLAVTINDWCIDLATGEIDQARYAGMIEKYQAVRSFEPAEINSWNMMLRAAALRFWVSRLWDYHLPREAKMLTPHDPTHFERILISRREVSSYLPNNSAKHATK</sequence>
<dbReference type="SUPFAM" id="SSF56112">
    <property type="entry name" value="Protein kinase-like (PK-like)"/>
    <property type="match status" value="1"/>
</dbReference>
<reference evidence="11 12" key="1">
    <citation type="submission" date="2017-06" db="EMBL/GenBank/DDBJ databases">
        <title>Reclassification of a Polynucleobacter cosmopolitanus strain isolated from tropical Lake Victoria as Polynucleobacter victoriensis comb. nov.</title>
        <authorList>
            <person name="Hahn M.W."/>
        </authorList>
    </citation>
    <scope>NUCLEOTIDE SEQUENCE [LARGE SCALE GENOMIC DNA]</scope>
    <source>
        <strain evidence="11 12">MWH-MoIso2</strain>
    </source>
</reference>
<dbReference type="InterPro" id="IPR005280">
    <property type="entry name" value="Homoserine_kinase_II"/>
</dbReference>
<dbReference type="GO" id="GO:0005524">
    <property type="term" value="F:ATP binding"/>
    <property type="evidence" value="ECO:0007669"/>
    <property type="project" value="UniProtKB-KW"/>
</dbReference>
<name>A0A229FUI6_9BURK</name>
<comment type="caution">
    <text evidence="11">The sequence shown here is derived from an EMBL/GenBank/DDBJ whole genome shotgun (WGS) entry which is preliminary data.</text>
</comment>
<dbReference type="RefSeq" id="WP_089514642.1">
    <property type="nucleotide sequence ID" value="NZ_NJGG01000001.1"/>
</dbReference>
<organism evidence="11 12">
    <name type="scientific">Polynucleobacter cosmopolitanus</name>
    <dbReference type="NCBI Taxonomy" id="351345"/>
    <lineage>
        <taxon>Bacteria</taxon>
        <taxon>Pseudomonadati</taxon>
        <taxon>Pseudomonadota</taxon>
        <taxon>Betaproteobacteria</taxon>
        <taxon>Burkholderiales</taxon>
        <taxon>Burkholderiaceae</taxon>
        <taxon>Polynucleobacter</taxon>
    </lineage>
</organism>
<evidence type="ECO:0000256" key="4">
    <source>
        <dbReference type="ARBA" id="ARBA00022741"/>
    </source>
</evidence>
<evidence type="ECO:0000256" key="6">
    <source>
        <dbReference type="ARBA" id="ARBA00022840"/>
    </source>
</evidence>
<feature type="domain" description="Aminoglycoside phosphotransferase" evidence="10">
    <location>
        <begin position="28"/>
        <end position="251"/>
    </location>
</feature>
<dbReference type="GO" id="GO:0004413">
    <property type="term" value="F:homoserine kinase activity"/>
    <property type="evidence" value="ECO:0007669"/>
    <property type="project" value="UniProtKB-UniRule"/>
</dbReference>
<dbReference type="PANTHER" id="PTHR21064:SF6">
    <property type="entry name" value="AMINOGLYCOSIDE PHOSPHOTRANSFERASE DOMAIN-CONTAINING PROTEIN"/>
    <property type="match status" value="1"/>
</dbReference>
<dbReference type="GO" id="GO:0009088">
    <property type="term" value="P:threonine biosynthetic process"/>
    <property type="evidence" value="ECO:0007669"/>
    <property type="project" value="UniProtKB-UniRule"/>
</dbReference>
<keyword evidence="4 8" id="KW-0547">Nucleotide-binding</keyword>
<accession>A0A229FUI6</accession>
<evidence type="ECO:0000256" key="3">
    <source>
        <dbReference type="ARBA" id="ARBA00022697"/>
    </source>
</evidence>
<evidence type="ECO:0000256" key="2">
    <source>
        <dbReference type="ARBA" id="ARBA00022679"/>
    </source>
</evidence>
<comment type="catalytic activity">
    <reaction evidence="8">
        <text>L-homoserine + ATP = O-phospho-L-homoserine + ADP + H(+)</text>
        <dbReference type="Rhea" id="RHEA:13985"/>
        <dbReference type="ChEBI" id="CHEBI:15378"/>
        <dbReference type="ChEBI" id="CHEBI:30616"/>
        <dbReference type="ChEBI" id="CHEBI:57476"/>
        <dbReference type="ChEBI" id="CHEBI:57590"/>
        <dbReference type="ChEBI" id="CHEBI:456216"/>
        <dbReference type="EC" id="2.7.1.39"/>
    </reaction>
</comment>
<keyword evidence="5 8" id="KW-0418">Kinase</keyword>
<keyword evidence="2 8" id="KW-0808">Transferase</keyword>
<dbReference type="EMBL" id="NJGG01000001">
    <property type="protein sequence ID" value="OXL15604.1"/>
    <property type="molecule type" value="Genomic_DNA"/>
</dbReference>
<dbReference type="UniPathway" id="UPA00050">
    <property type="reaction ID" value="UER00064"/>
</dbReference>
<evidence type="ECO:0000259" key="10">
    <source>
        <dbReference type="Pfam" id="PF01636"/>
    </source>
</evidence>
<dbReference type="NCBIfam" id="TIGR00938">
    <property type="entry name" value="thrB_alt"/>
    <property type="match status" value="1"/>
</dbReference>
<dbReference type="InterPro" id="IPR050249">
    <property type="entry name" value="Pseudomonas-type_ThrB"/>
</dbReference>
<evidence type="ECO:0000256" key="5">
    <source>
        <dbReference type="ARBA" id="ARBA00022777"/>
    </source>
</evidence>
<dbReference type="OrthoDB" id="9777460at2"/>
<dbReference type="PANTHER" id="PTHR21064">
    <property type="entry name" value="AMINOGLYCOSIDE PHOSPHOTRANSFERASE DOMAIN-CONTAINING PROTEIN-RELATED"/>
    <property type="match status" value="1"/>
</dbReference>
<dbReference type="Gene3D" id="3.90.1200.10">
    <property type="match status" value="1"/>
</dbReference>
<evidence type="ECO:0000313" key="12">
    <source>
        <dbReference type="Proteomes" id="UP000215188"/>
    </source>
</evidence>
<dbReference type="NCBIfam" id="NF003558">
    <property type="entry name" value="PRK05231.1"/>
    <property type="match status" value="1"/>
</dbReference>
<evidence type="ECO:0000256" key="8">
    <source>
        <dbReference type="HAMAP-Rule" id="MF_00301"/>
    </source>
</evidence>
<dbReference type="AlphaFoldDB" id="A0A229FUI6"/>
<dbReference type="CDD" id="cd05153">
    <property type="entry name" value="HomoserineK_II"/>
    <property type="match status" value="1"/>
</dbReference>
<gene>
    <name evidence="8" type="primary">thrB</name>
    <name evidence="11" type="ORF">AOC33_00445</name>
</gene>
<dbReference type="Proteomes" id="UP000215188">
    <property type="component" value="Unassembled WGS sequence"/>
</dbReference>